<sequence length="345" mass="36257">MRCFTGEQLRSYCTQVLTRAGISPTDAATVADCLVDADLSGVESHGVSRLSIYLQRLDAGVVEKENRVRVLSESPAALAVDAGNCMGAVGATFAMKKCIEKAAQAGSCWATVKSSNHFGTAAYYTKMAASAGMIGIAMTNVTAKIAPWGSSDAYMGTNPISIAVPSEGLPVVLDMAPSVVAMGKLILAQKLGKSIPEGWALGPDGKPTTDPAVGRKGTLVPIGGPKGSGLAIFVDIFCGVLSGGEFGPHLNDLYADMVNPQGVGHIFCAIDISKFVPLETFRSRISQMSEEIKALHKNPGVSEIFMPGEIECRRHAERLEKGIEISDAVYAELQEIGARYGVSLS</sequence>
<proteinExistence type="inferred from homology"/>
<comment type="caution">
    <text evidence="3">The sequence shown here is derived from an EMBL/GenBank/DDBJ whole genome shotgun (WGS) entry which is preliminary data.</text>
</comment>
<dbReference type="PANTHER" id="PTHR11091:SF0">
    <property type="entry name" value="MALATE DEHYDROGENASE"/>
    <property type="match status" value="1"/>
</dbReference>
<dbReference type="PANTHER" id="PTHR11091">
    <property type="entry name" value="OXIDOREDUCTASE-RELATED"/>
    <property type="match status" value="1"/>
</dbReference>
<keyword evidence="4" id="KW-1185">Reference proteome</keyword>
<dbReference type="InterPro" id="IPR043143">
    <property type="entry name" value="Mal/L-sulf/L-lact_DH-like_NADP"/>
</dbReference>
<name>A0ABR7NKW9_9FIRM</name>
<dbReference type="Gene3D" id="3.30.1370.60">
    <property type="entry name" value="Hypothetical oxidoreductase yiak, domain 2"/>
    <property type="match status" value="1"/>
</dbReference>
<dbReference type="RefSeq" id="WP_262400514.1">
    <property type="nucleotide sequence ID" value="NZ_JACRTB010000020.1"/>
</dbReference>
<accession>A0ABR7NKW9</accession>
<dbReference type="Proteomes" id="UP000658131">
    <property type="component" value="Unassembled WGS sequence"/>
</dbReference>
<evidence type="ECO:0000256" key="1">
    <source>
        <dbReference type="ARBA" id="ARBA00006056"/>
    </source>
</evidence>
<dbReference type="InterPro" id="IPR003767">
    <property type="entry name" value="Malate/L-lactate_DH-like"/>
</dbReference>
<gene>
    <name evidence="3" type="ORF">H8717_11570</name>
</gene>
<evidence type="ECO:0000256" key="2">
    <source>
        <dbReference type="ARBA" id="ARBA00023002"/>
    </source>
</evidence>
<dbReference type="Gene3D" id="1.10.1530.10">
    <property type="match status" value="1"/>
</dbReference>
<dbReference type="InterPro" id="IPR043144">
    <property type="entry name" value="Mal/L-sulf/L-lact_DH-like_ah"/>
</dbReference>
<keyword evidence="2" id="KW-0560">Oxidoreductase</keyword>
<reference evidence="3 4" key="1">
    <citation type="submission" date="2020-08" db="EMBL/GenBank/DDBJ databases">
        <title>Genome public.</title>
        <authorList>
            <person name="Liu C."/>
            <person name="Sun Q."/>
        </authorList>
    </citation>
    <scope>NUCLEOTIDE SEQUENCE [LARGE SCALE GENOMIC DNA]</scope>
    <source>
        <strain evidence="3 4">BX1</strain>
    </source>
</reference>
<evidence type="ECO:0000313" key="3">
    <source>
        <dbReference type="EMBL" id="MBC8577042.1"/>
    </source>
</evidence>
<dbReference type="Pfam" id="PF02615">
    <property type="entry name" value="Ldh_2"/>
    <property type="match status" value="1"/>
</dbReference>
<protein>
    <submittedName>
        <fullName evidence="3">Ldh family oxidoreductase</fullName>
    </submittedName>
</protein>
<organism evidence="3 4">
    <name type="scientific">Yanshouia hominis</name>
    <dbReference type="NCBI Taxonomy" id="2763673"/>
    <lineage>
        <taxon>Bacteria</taxon>
        <taxon>Bacillati</taxon>
        <taxon>Bacillota</taxon>
        <taxon>Clostridia</taxon>
        <taxon>Eubacteriales</taxon>
        <taxon>Oscillospiraceae</taxon>
        <taxon>Yanshouia</taxon>
    </lineage>
</organism>
<dbReference type="SUPFAM" id="SSF89733">
    <property type="entry name" value="L-sulfolactate dehydrogenase-like"/>
    <property type="match status" value="1"/>
</dbReference>
<dbReference type="EMBL" id="JACRTB010000020">
    <property type="protein sequence ID" value="MBC8577042.1"/>
    <property type="molecule type" value="Genomic_DNA"/>
</dbReference>
<comment type="similarity">
    <text evidence="1">Belongs to the LDH2/MDH2 oxidoreductase family.</text>
</comment>
<dbReference type="InterPro" id="IPR036111">
    <property type="entry name" value="Mal/L-sulfo/L-lacto_DH-like_sf"/>
</dbReference>
<evidence type="ECO:0000313" key="4">
    <source>
        <dbReference type="Proteomes" id="UP000658131"/>
    </source>
</evidence>